<keyword evidence="4" id="KW-1185">Reference proteome</keyword>
<dbReference type="EMBL" id="JBEPTQ010000002">
    <property type="protein sequence ID" value="MET4717666.1"/>
    <property type="molecule type" value="Genomic_DNA"/>
</dbReference>
<comment type="caution">
    <text evidence="3">The sequence shown here is derived from an EMBL/GenBank/DDBJ whole genome shotgun (WGS) entry which is preliminary data.</text>
</comment>
<dbReference type="Proteomes" id="UP001549291">
    <property type="component" value="Unassembled WGS sequence"/>
</dbReference>
<protein>
    <submittedName>
        <fullName evidence="3">Membrane protein</fullName>
    </submittedName>
</protein>
<dbReference type="Pfam" id="PF13628">
    <property type="entry name" value="DUF4142"/>
    <property type="match status" value="1"/>
</dbReference>
<evidence type="ECO:0000256" key="1">
    <source>
        <dbReference type="SAM" id="SignalP"/>
    </source>
</evidence>
<feature type="domain" description="DUF4142" evidence="2">
    <location>
        <begin position="37"/>
        <end position="173"/>
    </location>
</feature>
<dbReference type="InterPro" id="IPR012347">
    <property type="entry name" value="Ferritin-like"/>
</dbReference>
<proteinExistence type="predicted"/>
<gene>
    <name evidence="3" type="ORF">ABIF63_001772</name>
</gene>
<keyword evidence="1" id="KW-0732">Signal</keyword>
<evidence type="ECO:0000259" key="2">
    <source>
        <dbReference type="Pfam" id="PF13628"/>
    </source>
</evidence>
<dbReference type="Gene3D" id="1.20.1260.10">
    <property type="match status" value="1"/>
</dbReference>
<organism evidence="3 4">
    <name type="scientific">Bradyrhizobium japonicum</name>
    <dbReference type="NCBI Taxonomy" id="375"/>
    <lineage>
        <taxon>Bacteria</taxon>
        <taxon>Pseudomonadati</taxon>
        <taxon>Pseudomonadota</taxon>
        <taxon>Alphaproteobacteria</taxon>
        <taxon>Hyphomicrobiales</taxon>
        <taxon>Nitrobacteraceae</taxon>
        <taxon>Bradyrhizobium</taxon>
    </lineage>
</organism>
<evidence type="ECO:0000313" key="3">
    <source>
        <dbReference type="EMBL" id="MET4717666.1"/>
    </source>
</evidence>
<feature type="signal peptide" evidence="1">
    <location>
        <begin position="1"/>
        <end position="19"/>
    </location>
</feature>
<sequence length="183" mass="19505">MKRTIIAAACVLLASPALGQSLGEKTGVNSALGVAPTTADFVKEVAVGDMFEIESSKLAEQKGNAQEKTFAQQMVTDHTKTSSELKVLVSDGKVQATLPPALDSSHQSKLDKLKNASGKDFSSDYDSYQISAHEDAISLFDRYAKGGDNAALKDWADKTLPALRHHLDMAKELGRAPSVGQSK</sequence>
<dbReference type="RefSeq" id="WP_038960088.1">
    <property type="nucleotide sequence ID" value="NZ_CP066351.1"/>
</dbReference>
<accession>A0ABV2RL53</accession>
<feature type="chain" id="PRO_5047183119" evidence="1">
    <location>
        <begin position="20"/>
        <end position="183"/>
    </location>
</feature>
<dbReference type="PANTHER" id="PTHR38593">
    <property type="entry name" value="BLR2558 PROTEIN"/>
    <property type="match status" value="1"/>
</dbReference>
<reference evidence="3 4" key="1">
    <citation type="submission" date="2024-06" db="EMBL/GenBank/DDBJ databases">
        <title>Genomic Encyclopedia of Type Strains, Phase V (KMG-V): Genome sequencing to study the core and pangenomes of soil and plant-associated prokaryotes.</title>
        <authorList>
            <person name="Whitman W."/>
        </authorList>
    </citation>
    <scope>NUCLEOTIDE SEQUENCE [LARGE SCALE GENOMIC DNA]</scope>
    <source>
        <strain evidence="3 4">USDA 160</strain>
    </source>
</reference>
<evidence type="ECO:0000313" key="4">
    <source>
        <dbReference type="Proteomes" id="UP001549291"/>
    </source>
</evidence>
<dbReference type="PANTHER" id="PTHR38593:SF1">
    <property type="entry name" value="BLR2558 PROTEIN"/>
    <property type="match status" value="1"/>
</dbReference>
<dbReference type="InterPro" id="IPR025419">
    <property type="entry name" value="DUF4142"/>
</dbReference>
<name>A0ABV2RL53_BRAJP</name>